<dbReference type="EMBL" id="CP149782">
    <property type="protein sequence ID" value="WYF43703.1"/>
    <property type="molecule type" value="Genomic_DNA"/>
</dbReference>
<evidence type="ECO:0000256" key="1">
    <source>
        <dbReference type="SAM" id="SignalP"/>
    </source>
</evidence>
<gene>
    <name evidence="2" type="ORF">WDJ50_09765</name>
</gene>
<reference evidence="2" key="1">
    <citation type="submission" date="2024-03" db="EMBL/GenBank/DDBJ databases">
        <title>Deinococcus weizhi sp. nov., isolated from human skin.</title>
        <authorList>
            <person name="Wei Z."/>
            <person name="Tian F."/>
            <person name="Yang C."/>
            <person name="Xin L.T."/>
            <person name="Wen Z.J."/>
            <person name="Lan K.C."/>
            <person name="Yu L."/>
            <person name="Zhe W."/>
            <person name="Dan F.D."/>
            <person name="Jun W."/>
            <person name="Rui Z."/>
            <person name="Yong X.J."/>
            <person name="Ting Y."/>
            <person name="Wei X."/>
            <person name="Xu Z.G."/>
            <person name="Xin Z."/>
            <person name="Dong F.G."/>
            <person name="Ni X.M."/>
            <person name="Zheng M.G."/>
            <person name="Chun Y."/>
            <person name="Qian W.X."/>
        </authorList>
    </citation>
    <scope>NUCLEOTIDE SEQUENCE</scope>
    <source>
        <strain evidence="2">VB142</strain>
    </source>
</reference>
<organism evidence="2">
    <name type="scientific">Deinococcus sp. VB142</name>
    <dbReference type="NCBI Taxonomy" id="3112952"/>
    <lineage>
        <taxon>Bacteria</taxon>
        <taxon>Thermotogati</taxon>
        <taxon>Deinococcota</taxon>
        <taxon>Deinococci</taxon>
        <taxon>Deinococcales</taxon>
        <taxon>Deinococcaceae</taxon>
        <taxon>Deinococcus</taxon>
    </lineage>
</organism>
<feature type="signal peptide" evidence="1">
    <location>
        <begin position="1"/>
        <end position="19"/>
    </location>
</feature>
<protein>
    <recommendedName>
        <fullName evidence="3">DUF11 domain-containing protein</fullName>
    </recommendedName>
</protein>
<keyword evidence="1" id="KW-0732">Signal</keyword>
<sequence length="164" mass="17555">MKPQTLLLLLTLPAGAALAQGSSPIGLTLQQSLVTTVKDGGKVVEKLTPNPRDVLPGAVLSQVVTARNLSDKTFRNVVVRLPVPKGTVYVGPEALNSAVPAEYSIDGGKTFSSQPKRRVTVTENGKAVTREVVASPNEYNVVRWTLPTLDAKAEKKVGFRIKVR</sequence>
<dbReference type="RefSeq" id="WP_339094605.1">
    <property type="nucleotide sequence ID" value="NZ_CP149782.1"/>
</dbReference>
<name>A0AAU6PZG7_9DEIO</name>
<feature type="chain" id="PRO_5043683224" description="DUF11 domain-containing protein" evidence="1">
    <location>
        <begin position="20"/>
        <end position="164"/>
    </location>
</feature>
<dbReference type="PIRSF" id="PIRSF014979">
    <property type="entry name" value="UCP014979"/>
    <property type="match status" value="1"/>
</dbReference>
<dbReference type="AlphaFoldDB" id="A0AAU6PZG7"/>
<accession>A0AAU6PZG7</accession>
<evidence type="ECO:0008006" key="3">
    <source>
        <dbReference type="Google" id="ProtNLM"/>
    </source>
</evidence>
<dbReference type="InterPro" id="IPR014468">
    <property type="entry name" value="UCP014979"/>
</dbReference>
<evidence type="ECO:0000313" key="2">
    <source>
        <dbReference type="EMBL" id="WYF43703.1"/>
    </source>
</evidence>
<proteinExistence type="predicted"/>